<keyword evidence="1 4" id="KW-0812">Transmembrane</keyword>
<feature type="transmembrane region" description="Helical" evidence="4">
    <location>
        <begin position="95"/>
        <end position="112"/>
    </location>
</feature>
<evidence type="ECO:0000259" key="5">
    <source>
        <dbReference type="PROSITE" id="PS50850"/>
    </source>
</evidence>
<feature type="transmembrane region" description="Helical" evidence="4">
    <location>
        <begin position="235"/>
        <end position="255"/>
    </location>
</feature>
<evidence type="ECO:0000256" key="4">
    <source>
        <dbReference type="SAM" id="Phobius"/>
    </source>
</evidence>
<proteinExistence type="predicted"/>
<dbReference type="InterPro" id="IPR036259">
    <property type="entry name" value="MFS_trans_sf"/>
</dbReference>
<evidence type="ECO:0000256" key="2">
    <source>
        <dbReference type="ARBA" id="ARBA00022989"/>
    </source>
</evidence>
<reference evidence="7" key="1">
    <citation type="submission" date="2016-10" db="EMBL/GenBank/DDBJ databases">
        <authorList>
            <person name="Wibberg D."/>
        </authorList>
    </citation>
    <scope>NUCLEOTIDE SEQUENCE [LARGE SCALE GENOMIC DNA]</scope>
</reference>
<feature type="transmembrane region" description="Helical" evidence="4">
    <location>
        <begin position="21"/>
        <end position="45"/>
    </location>
</feature>
<dbReference type="SUPFAM" id="SSF103473">
    <property type="entry name" value="MFS general substrate transporter"/>
    <property type="match status" value="1"/>
</dbReference>
<feature type="transmembrane region" description="Helical" evidence="4">
    <location>
        <begin position="275"/>
        <end position="296"/>
    </location>
</feature>
<dbReference type="InterPro" id="IPR020846">
    <property type="entry name" value="MFS_dom"/>
</dbReference>
<feature type="transmembrane region" description="Helical" evidence="4">
    <location>
        <begin position="182"/>
        <end position="202"/>
    </location>
</feature>
<dbReference type="CDD" id="cd06174">
    <property type="entry name" value="MFS"/>
    <property type="match status" value="1"/>
</dbReference>
<dbReference type="Proteomes" id="UP000187891">
    <property type="component" value="Unassembled WGS sequence"/>
</dbReference>
<name>A0A1R3U531_9HYPH</name>
<dbReference type="Pfam" id="PF07690">
    <property type="entry name" value="MFS_1"/>
    <property type="match status" value="1"/>
</dbReference>
<sequence>MNYSSANAAVPTDAKVVGVGFITLYTLAYMGTWLALLCPVLVTLALKINSLVGIDNAPQSMALVAGVGALLAMFGNPFFGKMSDRTTSKLGMRRPWMVIGFIGGAIGIYIVATATSIMIVLVGWCIAQLMFNCVLAVQVAVLSDHIPPHQRGIVSGILGICLPAALIIGSYLVNLFSPNQVMMFMMPTAVAGVLVLLFALVLKDKCLDPGNPLPPFSLREFASTFYVNPRKSPDFTWAFVSRFLFIMAYAYLATYQPFYLVAHIHTAEADIPGQIFVGTLLNSGVMIIASLLGGVLSDKLKRRKMFVFVASLIYGLALVVLALASSYENYLIGMMIAGFGFGVYLAVDLALVADVLPNPDDAAKDLGVFNIASALPQSVAPAIAPAILAVGSGSYPFLFAVAGGFSVLGALAILPVRRVK</sequence>
<gene>
    <name evidence="6" type="ORF">DSM25559_5323</name>
</gene>
<keyword evidence="2 4" id="KW-1133">Transmembrane helix</keyword>
<dbReference type="Gene3D" id="1.20.1250.20">
    <property type="entry name" value="MFS general substrate transporter like domains"/>
    <property type="match status" value="2"/>
</dbReference>
<accession>A0A1R3U531</accession>
<evidence type="ECO:0000313" key="6">
    <source>
        <dbReference type="EMBL" id="SCX36113.1"/>
    </source>
</evidence>
<dbReference type="GO" id="GO:0022857">
    <property type="term" value="F:transmembrane transporter activity"/>
    <property type="evidence" value="ECO:0007669"/>
    <property type="project" value="InterPro"/>
</dbReference>
<evidence type="ECO:0000313" key="7">
    <source>
        <dbReference type="Proteomes" id="UP000187891"/>
    </source>
</evidence>
<feature type="transmembrane region" description="Helical" evidence="4">
    <location>
        <begin position="368"/>
        <end position="391"/>
    </location>
</feature>
<feature type="domain" description="Major facilitator superfamily (MFS) profile" evidence="5">
    <location>
        <begin position="23"/>
        <end position="420"/>
    </location>
</feature>
<dbReference type="InterPro" id="IPR011701">
    <property type="entry name" value="MFS"/>
</dbReference>
<evidence type="ECO:0000256" key="3">
    <source>
        <dbReference type="ARBA" id="ARBA00023136"/>
    </source>
</evidence>
<dbReference type="PANTHER" id="PTHR23528">
    <property type="match status" value="1"/>
</dbReference>
<feature type="transmembrane region" description="Helical" evidence="4">
    <location>
        <begin position="118"/>
        <end position="141"/>
    </location>
</feature>
<dbReference type="PROSITE" id="PS50850">
    <property type="entry name" value="MFS"/>
    <property type="match status" value="1"/>
</dbReference>
<feature type="transmembrane region" description="Helical" evidence="4">
    <location>
        <begin position="330"/>
        <end position="356"/>
    </location>
</feature>
<dbReference type="STRING" id="1907666.DSM25559_5323"/>
<dbReference type="RefSeq" id="WP_077123190.1">
    <property type="nucleotide sequence ID" value="NZ_FMUE01000027.1"/>
</dbReference>
<dbReference type="PANTHER" id="PTHR23528:SF1">
    <property type="entry name" value="MAJOR FACILITATOR SUPERFAMILY (MFS) PROFILE DOMAIN-CONTAINING PROTEIN"/>
    <property type="match status" value="1"/>
</dbReference>
<feature type="transmembrane region" description="Helical" evidence="4">
    <location>
        <begin position="153"/>
        <end position="176"/>
    </location>
</feature>
<feature type="transmembrane region" description="Helical" evidence="4">
    <location>
        <begin position="57"/>
        <end position="74"/>
    </location>
</feature>
<protein>
    <submittedName>
        <fullName evidence="6">Multidrug resistance protein</fullName>
    </submittedName>
</protein>
<keyword evidence="3 4" id="KW-0472">Membrane</keyword>
<feature type="transmembrane region" description="Helical" evidence="4">
    <location>
        <begin position="305"/>
        <end position="324"/>
    </location>
</feature>
<dbReference type="AlphaFoldDB" id="A0A1R3U531"/>
<evidence type="ECO:0000256" key="1">
    <source>
        <dbReference type="ARBA" id="ARBA00022692"/>
    </source>
</evidence>
<organism evidence="6 7">
    <name type="scientific">Agrobacterium rosae</name>
    <dbReference type="NCBI Taxonomy" id="1972867"/>
    <lineage>
        <taxon>Bacteria</taxon>
        <taxon>Pseudomonadati</taxon>
        <taxon>Pseudomonadota</taxon>
        <taxon>Alphaproteobacteria</taxon>
        <taxon>Hyphomicrobiales</taxon>
        <taxon>Rhizobiaceae</taxon>
        <taxon>Rhizobium/Agrobacterium group</taxon>
        <taxon>Agrobacterium</taxon>
    </lineage>
</organism>
<feature type="transmembrane region" description="Helical" evidence="4">
    <location>
        <begin position="397"/>
        <end position="416"/>
    </location>
</feature>
<dbReference type="EMBL" id="FMUE01000027">
    <property type="protein sequence ID" value="SCX36113.1"/>
    <property type="molecule type" value="Genomic_DNA"/>
</dbReference>